<evidence type="ECO:0000313" key="8">
    <source>
        <dbReference type="Proteomes" id="UP001221519"/>
    </source>
</evidence>
<dbReference type="InterPro" id="IPR036412">
    <property type="entry name" value="HAD-like_sf"/>
</dbReference>
<dbReference type="GO" id="GO:0044281">
    <property type="term" value="P:small molecule metabolic process"/>
    <property type="evidence" value="ECO:0007669"/>
    <property type="project" value="UniProtKB-ARBA"/>
</dbReference>
<dbReference type="EMBL" id="CP118101">
    <property type="protein sequence ID" value="WDH83998.1"/>
    <property type="molecule type" value="Genomic_DNA"/>
</dbReference>
<dbReference type="PRINTS" id="PR00413">
    <property type="entry name" value="HADHALOGNASE"/>
</dbReference>
<keyword evidence="4" id="KW-0460">Magnesium</keyword>
<reference evidence="5 8" key="1">
    <citation type="submission" date="2023-02" db="EMBL/GenBank/DDBJ databases">
        <title>Pathogen: clinical or host-associated sample.</title>
        <authorList>
            <person name="Hergert J."/>
            <person name="Casey R."/>
            <person name="Wagner J."/>
            <person name="Young E.L."/>
            <person name="Oakeson K.F."/>
        </authorList>
    </citation>
    <scope>NUCLEOTIDE SEQUENCE</scope>
    <source>
        <strain evidence="6 8">2022CK-00829</strain>
        <strain evidence="5">2022CK-00830</strain>
    </source>
</reference>
<dbReference type="GO" id="GO:0046872">
    <property type="term" value="F:metal ion binding"/>
    <property type="evidence" value="ECO:0007669"/>
    <property type="project" value="UniProtKB-KW"/>
</dbReference>
<evidence type="ECO:0000313" key="5">
    <source>
        <dbReference type="EMBL" id="WDH83998.1"/>
    </source>
</evidence>
<dbReference type="Pfam" id="PF13419">
    <property type="entry name" value="HAD_2"/>
    <property type="match status" value="1"/>
</dbReference>
<dbReference type="SUPFAM" id="SSF56784">
    <property type="entry name" value="HAD-like"/>
    <property type="match status" value="1"/>
</dbReference>
<dbReference type="Gene3D" id="1.20.120.710">
    <property type="entry name" value="Haloacid dehalogenase hydrolase-like domain"/>
    <property type="match status" value="1"/>
</dbReference>
<dbReference type="InterPro" id="IPR051400">
    <property type="entry name" value="HAD-like_hydrolase"/>
</dbReference>
<evidence type="ECO:0000256" key="1">
    <source>
        <dbReference type="ARBA" id="ARBA00001946"/>
    </source>
</evidence>
<dbReference type="PANTHER" id="PTHR46470:SF2">
    <property type="entry name" value="GLYCERALDEHYDE 3-PHOSPHATE PHOSPHATASE"/>
    <property type="match status" value="1"/>
</dbReference>
<sequence length="238" mass="27045">MPVRALIFDLDDTLSDRQASIEDYISRFITTYFPQADASRQAFIAERFREADQNGYRDKKEVYDMLVSQLSWSDPPTAEEYIAFFKEELPRCIKPMEHLYPVLDYFKSKGVPMAVITNGSVQVQGAKIAQLGIRDYFDTVIISAEAGIKKPHPDIYAIALQRLNMAPADVWFIGDHPQNDVAGAVKCGIQAIWMARDNVWDDQLEHKPHKSIRNLQELVPIYENALGLNNASNEGHKV</sequence>
<evidence type="ECO:0000313" key="6">
    <source>
        <dbReference type="EMBL" id="WDI03648.1"/>
    </source>
</evidence>
<dbReference type="InterPro" id="IPR006439">
    <property type="entry name" value="HAD-SF_hydro_IA"/>
</dbReference>
<organism evidence="5 7">
    <name type="scientific">Paenibacillus urinalis</name>
    <dbReference type="NCBI Taxonomy" id="521520"/>
    <lineage>
        <taxon>Bacteria</taxon>
        <taxon>Bacillati</taxon>
        <taxon>Bacillota</taxon>
        <taxon>Bacilli</taxon>
        <taxon>Bacillales</taxon>
        <taxon>Paenibacillaceae</taxon>
        <taxon>Paenibacillus</taxon>
    </lineage>
</organism>
<protein>
    <submittedName>
        <fullName evidence="5">HAD family hydrolase</fullName>
    </submittedName>
</protein>
<gene>
    <name evidence="5" type="ORF">PUW23_07225</name>
    <name evidence="6" type="ORF">PUW25_06745</name>
</gene>
<dbReference type="SFLD" id="SFLDS00003">
    <property type="entry name" value="Haloacid_Dehalogenase"/>
    <property type="match status" value="1"/>
</dbReference>
<dbReference type="Gene3D" id="3.40.50.1000">
    <property type="entry name" value="HAD superfamily/HAD-like"/>
    <property type="match status" value="1"/>
</dbReference>
<keyword evidence="3 5" id="KW-0378">Hydrolase</keyword>
<accession>A0AAX3N2W9</accession>
<dbReference type="RefSeq" id="WP_047910163.1">
    <property type="nucleotide sequence ID" value="NZ_CP118101.1"/>
</dbReference>
<evidence type="ECO:0000256" key="2">
    <source>
        <dbReference type="ARBA" id="ARBA00022723"/>
    </source>
</evidence>
<keyword evidence="8" id="KW-1185">Reference proteome</keyword>
<dbReference type="GO" id="GO:0016791">
    <property type="term" value="F:phosphatase activity"/>
    <property type="evidence" value="ECO:0007669"/>
    <property type="project" value="TreeGrafter"/>
</dbReference>
<dbReference type="PANTHER" id="PTHR46470">
    <property type="entry name" value="N-ACYLNEURAMINATE-9-PHOSPHATASE"/>
    <property type="match status" value="1"/>
</dbReference>
<name>A0AAX3N2W9_9BACL</name>
<comment type="cofactor">
    <cofactor evidence="1">
        <name>Mg(2+)</name>
        <dbReference type="ChEBI" id="CHEBI:18420"/>
    </cofactor>
</comment>
<dbReference type="Proteomes" id="UP001220962">
    <property type="component" value="Chromosome"/>
</dbReference>
<evidence type="ECO:0000256" key="3">
    <source>
        <dbReference type="ARBA" id="ARBA00022801"/>
    </source>
</evidence>
<dbReference type="EMBL" id="CP118108">
    <property type="protein sequence ID" value="WDI03648.1"/>
    <property type="molecule type" value="Genomic_DNA"/>
</dbReference>
<dbReference type="Proteomes" id="UP001221519">
    <property type="component" value="Chromosome"/>
</dbReference>
<dbReference type="NCBIfam" id="TIGR01549">
    <property type="entry name" value="HAD-SF-IA-v1"/>
    <property type="match status" value="1"/>
</dbReference>
<evidence type="ECO:0000256" key="4">
    <source>
        <dbReference type="ARBA" id="ARBA00022842"/>
    </source>
</evidence>
<dbReference type="NCBIfam" id="TIGR01509">
    <property type="entry name" value="HAD-SF-IA-v3"/>
    <property type="match status" value="1"/>
</dbReference>
<keyword evidence="2" id="KW-0479">Metal-binding</keyword>
<evidence type="ECO:0000313" key="7">
    <source>
        <dbReference type="Proteomes" id="UP001220962"/>
    </source>
</evidence>
<dbReference type="AlphaFoldDB" id="A0AAX3N2W9"/>
<dbReference type="InterPro" id="IPR023214">
    <property type="entry name" value="HAD_sf"/>
</dbReference>
<proteinExistence type="predicted"/>
<dbReference type="InterPro" id="IPR041492">
    <property type="entry name" value="HAD_2"/>
</dbReference>
<dbReference type="SFLD" id="SFLDG01129">
    <property type="entry name" value="C1.5:_HAD__Beta-PGM__Phosphata"/>
    <property type="match status" value="1"/>
</dbReference>